<accession>A0A915JZ36</accession>
<proteinExistence type="predicted"/>
<dbReference type="WBParaSite" id="nRc.2.0.1.t31756-RA">
    <property type="protein sequence ID" value="nRc.2.0.1.t31756-RA"/>
    <property type="gene ID" value="nRc.2.0.1.g31756"/>
</dbReference>
<reference evidence="2" key="1">
    <citation type="submission" date="2022-11" db="UniProtKB">
        <authorList>
            <consortium name="WormBaseParasite"/>
        </authorList>
    </citation>
    <scope>IDENTIFICATION</scope>
</reference>
<dbReference type="AlphaFoldDB" id="A0A915JZ36"/>
<evidence type="ECO:0000313" key="2">
    <source>
        <dbReference type="WBParaSite" id="nRc.2.0.1.t31756-RA"/>
    </source>
</evidence>
<name>A0A915JZ36_ROMCU</name>
<organism evidence="1 2">
    <name type="scientific">Romanomermis culicivorax</name>
    <name type="common">Nematode worm</name>
    <dbReference type="NCBI Taxonomy" id="13658"/>
    <lineage>
        <taxon>Eukaryota</taxon>
        <taxon>Metazoa</taxon>
        <taxon>Ecdysozoa</taxon>
        <taxon>Nematoda</taxon>
        <taxon>Enoplea</taxon>
        <taxon>Dorylaimia</taxon>
        <taxon>Mermithida</taxon>
        <taxon>Mermithoidea</taxon>
        <taxon>Mermithidae</taxon>
        <taxon>Romanomermis</taxon>
    </lineage>
</organism>
<dbReference type="Proteomes" id="UP000887565">
    <property type="component" value="Unplaced"/>
</dbReference>
<keyword evidence="1" id="KW-1185">Reference proteome</keyword>
<evidence type="ECO:0000313" key="1">
    <source>
        <dbReference type="Proteomes" id="UP000887565"/>
    </source>
</evidence>
<protein>
    <submittedName>
        <fullName evidence="2">Uncharacterized protein</fullName>
    </submittedName>
</protein>
<sequence>MYSHYPHRNKSWLDASASCKNDLNYVNRGVKYVSHLVHDEHIFDLWPTLGVDCLMTRSSSLWTAFFWNSTAKDWFRRELANVTRLKRLERSLINADDVIIKKPDVSSLANKYKNVGNSRTRAKTSVLFNPEVRIVSATARKFRQISTLGLAETEDQQFNPDVEIILRLDNNTFEIPIHSGSVAGNSRYTNLFTLLNYSLEVKRKERKKSSIAGRRYACCIEGTTESCKFPSDATHSVNKRGTRAISNGSELLCGAVVVDESTGKLALEARECDQEATGVLCWLERVRRCLTDVTAVDHTSCTLRSRRVNRRVRRP</sequence>